<dbReference type="InterPro" id="IPR051091">
    <property type="entry name" value="O-Glucosyltr/Glycosyltrsf_90"/>
</dbReference>
<organism evidence="3 4">
    <name type="scientific">Anthostomella pinea</name>
    <dbReference type="NCBI Taxonomy" id="933095"/>
    <lineage>
        <taxon>Eukaryota</taxon>
        <taxon>Fungi</taxon>
        <taxon>Dikarya</taxon>
        <taxon>Ascomycota</taxon>
        <taxon>Pezizomycotina</taxon>
        <taxon>Sordariomycetes</taxon>
        <taxon>Xylariomycetidae</taxon>
        <taxon>Xylariales</taxon>
        <taxon>Xylariaceae</taxon>
        <taxon>Anthostomella</taxon>
    </lineage>
</organism>
<protein>
    <submittedName>
        <fullName evidence="3">Uu.00g060350.m01.CDS01</fullName>
    </submittedName>
</protein>
<feature type="transmembrane region" description="Helical" evidence="1">
    <location>
        <begin position="161"/>
        <end position="180"/>
    </location>
</feature>
<dbReference type="Pfam" id="PF05686">
    <property type="entry name" value="Glyco_transf_90"/>
    <property type="match status" value="1"/>
</dbReference>
<dbReference type="InterPro" id="IPR006598">
    <property type="entry name" value="CAP10"/>
</dbReference>
<keyword evidence="1" id="KW-0812">Transmembrane</keyword>
<dbReference type="SMART" id="SM00672">
    <property type="entry name" value="CAP10"/>
    <property type="match status" value="1"/>
</dbReference>
<comment type="caution">
    <text evidence="3">The sequence shown here is derived from an EMBL/GenBank/DDBJ whole genome shotgun (WGS) entry which is preliminary data.</text>
</comment>
<gene>
    <name evidence="3" type="ORF">KHLLAP_LOCUS10603</name>
</gene>
<dbReference type="PANTHER" id="PTHR12203">
    <property type="entry name" value="KDEL LYS-ASP-GLU-LEU CONTAINING - RELATED"/>
    <property type="match status" value="1"/>
</dbReference>
<sequence length="841" mass="94215">MWKPQLHNVDIDPVTRAAGAALLCSILSQRLSSRQTELGSEIVAWYVLPVAFSFARRPPVNKLPRTVTFSIPETRPASAASLWVVALSVATFCLFKAENGMVEFFPALTPLLLVAQNYRGPELCISARTDASLFSPFANTVWGNALVATFTIITLFDRDTLGCVLSAVPVAALLIAYITLTPRAGRGSRYVPPFDNEIGILPLSARVVIILVISLGVEVIVFGFPTGLSIATLPVGLAKASSWYFMIETARQSSWNATTAIGTFSITSTRNPFMQPSGVRALSHVIASLVALGQVINILPKHARARSILWAFSVITLIPLIANDLAIRTSQSSLIESHEHPVAVLIQNAKSEFDVMLQKQSTTYAAAHDEYQRRYGVNPPLGFEAWYEFAKLHQSPIVDEFDTVYTSISPFWRLSGQEFRRLMGNVQHEPGSEVWSCAFSGGSSKTLCDHSIRTFDRNVRRSLDMLLADVGGVLPDVKFLVNHLDEPRVLIPPPPLEIHPHNDHFNLTDLSRQPAWGTLTKFCSSRGSRKSGQITKTAATLGLPFVTDTRSVMDLCQHPEYSGMHGFAMSPTSLRLFEGMAPIFATGSPSTMGDILYPSPAYSEPEFQYDGARDLAWDKKRNNLYWAGSTTGGFALDDKWQHYHRQRFVQLAQNLEKRQHQYLRESDGVVSLVKSSFFNSRLYDVAFTRIFQCKRRYCRDQRAYFNAKSWAGKDDAFQSRLVFDIDGNGISGRYYKLLASTSVPLKQTLLREWHDDRLIPWVHYIPVSQSMEELPELVTYLTSTKAGQKSAREIANQGRDWYSKAFRDVDRTIYVYRLLLEMARLQDPERPAWRVDDDSGV</sequence>
<feature type="domain" description="Glycosyl transferase CAP10" evidence="2">
    <location>
        <begin position="542"/>
        <end position="829"/>
    </location>
</feature>
<keyword evidence="1" id="KW-1133">Transmembrane helix</keyword>
<dbReference type="Proteomes" id="UP001295740">
    <property type="component" value="Unassembled WGS sequence"/>
</dbReference>
<feature type="transmembrane region" description="Helical" evidence="1">
    <location>
        <begin position="200"/>
        <end position="221"/>
    </location>
</feature>
<dbReference type="PANTHER" id="PTHR12203:SF61">
    <property type="entry name" value="CAPSULE PROTEIN"/>
    <property type="match status" value="1"/>
</dbReference>
<evidence type="ECO:0000256" key="1">
    <source>
        <dbReference type="SAM" id="Phobius"/>
    </source>
</evidence>
<evidence type="ECO:0000313" key="3">
    <source>
        <dbReference type="EMBL" id="CAJ2510135.1"/>
    </source>
</evidence>
<name>A0AAI8VLN8_9PEZI</name>
<keyword evidence="1" id="KW-0472">Membrane</keyword>
<keyword evidence="4" id="KW-1185">Reference proteome</keyword>
<dbReference type="AlphaFoldDB" id="A0AAI8VLN8"/>
<evidence type="ECO:0000313" key="4">
    <source>
        <dbReference type="Proteomes" id="UP001295740"/>
    </source>
</evidence>
<evidence type="ECO:0000259" key="2">
    <source>
        <dbReference type="SMART" id="SM00672"/>
    </source>
</evidence>
<dbReference type="EMBL" id="CAUWAG010000013">
    <property type="protein sequence ID" value="CAJ2510135.1"/>
    <property type="molecule type" value="Genomic_DNA"/>
</dbReference>
<proteinExistence type="predicted"/>
<accession>A0AAI8VLN8</accession>
<reference evidence="3" key="1">
    <citation type="submission" date="2023-10" db="EMBL/GenBank/DDBJ databases">
        <authorList>
            <person name="Hackl T."/>
        </authorList>
    </citation>
    <scope>NUCLEOTIDE SEQUENCE</scope>
</reference>